<dbReference type="InterPro" id="IPR035979">
    <property type="entry name" value="RBD_domain_sf"/>
</dbReference>
<keyword evidence="2 3" id="KW-0694">RNA-binding</keyword>
<evidence type="ECO:0000256" key="3">
    <source>
        <dbReference type="PROSITE-ProRule" id="PRU00176"/>
    </source>
</evidence>
<dbReference type="GO" id="GO:0003723">
    <property type="term" value="F:RNA binding"/>
    <property type="evidence" value="ECO:0007669"/>
    <property type="project" value="UniProtKB-UniRule"/>
</dbReference>
<dbReference type="SUPFAM" id="SSF54928">
    <property type="entry name" value="RNA-binding domain, RBD"/>
    <property type="match status" value="1"/>
</dbReference>
<accession>A0A7S4J8J5</accession>
<name>A0A7S4J8J5_9EUKA</name>
<proteinExistence type="predicted"/>
<evidence type="ECO:0000313" key="5">
    <source>
        <dbReference type="EMBL" id="CAE2255700.1"/>
    </source>
</evidence>
<gene>
    <name evidence="5" type="ORF">CPOL0286_LOCUS15498</name>
</gene>
<evidence type="ECO:0000259" key="4">
    <source>
        <dbReference type="PROSITE" id="PS50102"/>
    </source>
</evidence>
<dbReference type="Gene3D" id="3.30.70.330">
    <property type="match status" value="1"/>
</dbReference>
<dbReference type="AlphaFoldDB" id="A0A7S4J8J5"/>
<dbReference type="InterPro" id="IPR000504">
    <property type="entry name" value="RRM_dom"/>
</dbReference>
<organism evidence="5">
    <name type="scientific">Prymnesium polylepis</name>
    <dbReference type="NCBI Taxonomy" id="72548"/>
    <lineage>
        <taxon>Eukaryota</taxon>
        <taxon>Haptista</taxon>
        <taxon>Haptophyta</taxon>
        <taxon>Prymnesiophyceae</taxon>
        <taxon>Prymnesiales</taxon>
        <taxon>Prymnesiaceae</taxon>
        <taxon>Prymnesium</taxon>
    </lineage>
</organism>
<dbReference type="EMBL" id="HBKO01034127">
    <property type="protein sequence ID" value="CAE2255700.1"/>
    <property type="molecule type" value="Transcribed_RNA"/>
</dbReference>
<evidence type="ECO:0000256" key="1">
    <source>
        <dbReference type="ARBA" id="ARBA00022737"/>
    </source>
</evidence>
<evidence type="ECO:0000256" key="2">
    <source>
        <dbReference type="ARBA" id="ARBA00022884"/>
    </source>
</evidence>
<reference evidence="5" key="1">
    <citation type="submission" date="2021-01" db="EMBL/GenBank/DDBJ databases">
        <authorList>
            <person name="Corre E."/>
            <person name="Pelletier E."/>
            <person name="Niang G."/>
            <person name="Scheremetjew M."/>
            <person name="Finn R."/>
            <person name="Kale V."/>
            <person name="Holt S."/>
            <person name="Cochrane G."/>
            <person name="Meng A."/>
            <person name="Brown T."/>
            <person name="Cohen L."/>
        </authorList>
    </citation>
    <scope>NUCLEOTIDE SEQUENCE</scope>
    <source>
        <strain evidence="5">UIO037</strain>
    </source>
</reference>
<dbReference type="InterPro" id="IPR012677">
    <property type="entry name" value="Nucleotide-bd_a/b_plait_sf"/>
</dbReference>
<sequence length="145" mass="15309">MSVPPPPQPAMMPMMPQMYGGAYPSHPVPQPTPYQHTGTYPAAQNPGAPGNKLFIGSLPGAVTQEDVERVFSSFGALGEVHLMDPSQQTGDRCAFVVFNEVSSAQRAVESLNNQVCPMLPAAMRPLVVKFAKSGGGVGSNKRARG</sequence>
<dbReference type="PROSITE" id="PS50102">
    <property type="entry name" value="RRM"/>
    <property type="match status" value="1"/>
</dbReference>
<dbReference type="Pfam" id="PF00076">
    <property type="entry name" value="RRM_1"/>
    <property type="match status" value="1"/>
</dbReference>
<dbReference type="PANTHER" id="PTHR24012">
    <property type="entry name" value="RNA BINDING PROTEIN"/>
    <property type="match status" value="1"/>
</dbReference>
<dbReference type="SMART" id="SM00360">
    <property type="entry name" value="RRM"/>
    <property type="match status" value="1"/>
</dbReference>
<keyword evidence="1" id="KW-0677">Repeat</keyword>
<protein>
    <recommendedName>
        <fullName evidence="4">RRM domain-containing protein</fullName>
    </recommendedName>
</protein>
<feature type="domain" description="RRM" evidence="4">
    <location>
        <begin position="51"/>
        <end position="133"/>
    </location>
</feature>